<feature type="transmembrane region" description="Helical" evidence="1">
    <location>
        <begin position="206"/>
        <end position="224"/>
    </location>
</feature>
<feature type="domain" description="DSC E3 ubiquitin ligase complex subunit 3 C-terminal" evidence="3">
    <location>
        <begin position="140"/>
        <end position="252"/>
    </location>
</feature>
<dbReference type="Pfam" id="PF10302">
    <property type="entry name" value="Dsc3_N"/>
    <property type="match status" value="1"/>
</dbReference>
<evidence type="ECO:0000256" key="1">
    <source>
        <dbReference type="SAM" id="Phobius"/>
    </source>
</evidence>
<evidence type="ECO:0000259" key="3">
    <source>
        <dbReference type="Pfam" id="PF13373"/>
    </source>
</evidence>
<accession>A0ABR1F3C1</accession>
<gene>
    <name evidence="4" type="ORF">BZA70DRAFT_280516</name>
</gene>
<dbReference type="Gene3D" id="3.10.20.90">
    <property type="entry name" value="Phosphatidylinositol 3-kinase Catalytic Subunit, Chain A, domain 1"/>
    <property type="match status" value="1"/>
</dbReference>
<evidence type="ECO:0000313" key="4">
    <source>
        <dbReference type="EMBL" id="KAK7204334.1"/>
    </source>
</evidence>
<comment type="caution">
    <text evidence="4">The sequence shown here is derived from an EMBL/GenBank/DDBJ whole genome shotgun (WGS) entry which is preliminary data.</text>
</comment>
<organism evidence="4 5">
    <name type="scientific">Myxozyma melibiosi</name>
    <dbReference type="NCBI Taxonomy" id="54550"/>
    <lineage>
        <taxon>Eukaryota</taxon>
        <taxon>Fungi</taxon>
        <taxon>Dikarya</taxon>
        <taxon>Ascomycota</taxon>
        <taxon>Saccharomycotina</taxon>
        <taxon>Lipomycetes</taxon>
        <taxon>Lipomycetales</taxon>
        <taxon>Lipomycetaceae</taxon>
        <taxon>Myxozyma</taxon>
    </lineage>
</organism>
<reference evidence="4 5" key="1">
    <citation type="submission" date="2024-03" db="EMBL/GenBank/DDBJ databases">
        <title>Genome-scale model development and genomic sequencing of the oleaginous clade Lipomyces.</title>
        <authorList>
            <consortium name="Lawrence Berkeley National Laboratory"/>
            <person name="Czajka J.J."/>
            <person name="Han Y."/>
            <person name="Kim J."/>
            <person name="Mondo S.J."/>
            <person name="Hofstad B.A."/>
            <person name="Robles A."/>
            <person name="Haridas S."/>
            <person name="Riley R."/>
            <person name="LaButti K."/>
            <person name="Pangilinan J."/>
            <person name="Andreopoulos W."/>
            <person name="Lipzen A."/>
            <person name="Yan J."/>
            <person name="Wang M."/>
            <person name="Ng V."/>
            <person name="Grigoriev I.V."/>
            <person name="Spatafora J.W."/>
            <person name="Magnuson J.K."/>
            <person name="Baker S.E."/>
            <person name="Pomraning K.R."/>
        </authorList>
    </citation>
    <scope>NUCLEOTIDE SEQUENCE [LARGE SCALE GENOMIC DNA]</scope>
    <source>
        <strain evidence="4 5">Phaff 52-87</strain>
    </source>
</reference>
<sequence length="255" mass="27564">MSLGIRFSRTSIPDLILPLPAPSTALPVASVKRRIRTDRAADTSRRRLRLIYGGRALPDSDDLAKTIKPIAELQSGRSSAEYAAGAASGAGAQTDDADDERLRTIWLLCSVGDVLTDEELAQENDTGSQPLPSTLPAPVGFDRLRSAGFSDEDIAQLRAQFNRLHGGSLNTDPEAARQLEDRWIDEGASAPDTLPDGSPIGVYEDLLLGTVVGFFLGFVALFFLREGSIFSKRQQMAIIAGIIINVSFAILKVYY</sequence>
<dbReference type="GeneID" id="90038483"/>
<dbReference type="InterPro" id="IPR045226">
    <property type="entry name" value="Dsc3"/>
</dbReference>
<dbReference type="RefSeq" id="XP_064767367.1">
    <property type="nucleotide sequence ID" value="XM_064912971.1"/>
</dbReference>
<feature type="domain" description="DSC E3 ubiquitin ligase complex subunit 3 ubiquitin-like" evidence="2">
    <location>
        <begin position="3"/>
        <end position="113"/>
    </location>
</feature>
<feature type="transmembrane region" description="Helical" evidence="1">
    <location>
        <begin position="236"/>
        <end position="254"/>
    </location>
</feature>
<keyword evidence="1" id="KW-0812">Transmembrane</keyword>
<protein>
    <submittedName>
        <fullName evidence="4">DUF2407 C-terminal domain-containing protein</fullName>
    </submittedName>
</protein>
<dbReference type="PANTHER" id="PTHR28049:SF1">
    <property type="entry name" value="DSC E3 UBIQUITIN LIGASE COMPLEX SUBUNIT 3"/>
    <property type="match status" value="1"/>
</dbReference>
<evidence type="ECO:0000313" key="5">
    <source>
        <dbReference type="Proteomes" id="UP001498771"/>
    </source>
</evidence>
<keyword evidence="1" id="KW-1133">Transmembrane helix</keyword>
<dbReference type="Proteomes" id="UP001498771">
    <property type="component" value="Unassembled WGS sequence"/>
</dbReference>
<keyword evidence="1" id="KW-0472">Membrane</keyword>
<dbReference type="InterPro" id="IPR019413">
    <property type="entry name" value="Dsc3_ub-like_dom"/>
</dbReference>
<evidence type="ECO:0000259" key="2">
    <source>
        <dbReference type="Pfam" id="PF10302"/>
    </source>
</evidence>
<keyword evidence="5" id="KW-1185">Reference proteome</keyword>
<dbReference type="PANTHER" id="PTHR28049">
    <property type="entry name" value="TRANSMEMBRANE PROTEIN YOR223W"/>
    <property type="match status" value="1"/>
</dbReference>
<dbReference type="EMBL" id="JBBJBU010000008">
    <property type="protein sequence ID" value="KAK7204334.1"/>
    <property type="molecule type" value="Genomic_DNA"/>
</dbReference>
<name>A0ABR1F3C1_9ASCO</name>
<dbReference type="InterPro" id="IPR025390">
    <property type="entry name" value="Dsc3_C"/>
</dbReference>
<proteinExistence type="predicted"/>
<dbReference type="Pfam" id="PF13373">
    <property type="entry name" value="Dsc3_C"/>
    <property type="match status" value="1"/>
</dbReference>